<dbReference type="EMBL" id="ABJD02000099">
    <property type="protein sequence ID" value="EDU60882.1"/>
    <property type="molecule type" value="Genomic_DNA"/>
</dbReference>
<dbReference type="Proteomes" id="UP000004506">
    <property type="component" value="Unassembled WGS sequence"/>
</dbReference>
<evidence type="ECO:0000256" key="10">
    <source>
        <dbReference type="RuleBase" id="RU003942"/>
    </source>
</evidence>
<evidence type="ECO:0000256" key="2">
    <source>
        <dbReference type="ARBA" id="ARBA00022448"/>
    </source>
</evidence>
<dbReference type="Pfam" id="PF00893">
    <property type="entry name" value="Multi_Drug_Res"/>
    <property type="match status" value="1"/>
</dbReference>
<protein>
    <recommendedName>
        <fullName evidence="9">Guanidinium exporter</fullName>
    </recommendedName>
</protein>
<evidence type="ECO:0000256" key="4">
    <source>
        <dbReference type="ARBA" id="ARBA00022692"/>
    </source>
</evidence>
<dbReference type="SUPFAM" id="SSF103481">
    <property type="entry name" value="Multidrug resistance efflux transporter EmrE"/>
    <property type="match status" value="1"/>
</dbReference>
<dbReference type="GO" id="GO:0005886">
    <property type="term" value="C:plasma membrane"/>
    <property type="evidence" value="ECO:0007669"/>
    <property type="project" value="UniProtKB-SubCell"/>
</dbReference>
<reference evidence="12 13" key="3">
    <citation type="submission" date="2008-05" db="EMBL/GenBank/DDBJ databases">
        <authorList>
            <person name="Fulton L."/>
            <person name="Clifton S."/>
            <person name="Fulton B."/>
            <person name="Xu J."/>
            <person name="Minx P."/>
            <person name="Pepin K.H."/>
            <person name="Johnson M."/>
            <person name="Thiruvilangam P."/>
            <person name="Bhonagiri V."/>
            <person name="Nash W.E."/>
            <person name="Mardis E.R."/>
            <person name="Wilson R.K."/>
        </authorList>
    </citation>
    <scope>NUCLEOTIDE SEQUENCE [LARGE SCALE GENOMIC DNA]</scope>
    <source>
        <strain evidence="12 13">ATCC 25827</strain>
    </source>
</reference>
<keyword evidence="3" id="KW-1003">Cell membrane</keyword>
<evidence type="ECO:0000256" key="7">
    <source>
        <dbReference type="ARBA" id="ARBA00037615"/>
    </source>
</evidence>
<evidence type="ECO:0000256" key="9">
    <source>
        <dbReference type="ARBA" id="ARBA00039168"/>
    </source>
</evidence>
<organism evidence="12 13">
    <name type="scientific">Providencia stuartii ATCC 25827</name>
    <dbReference type="NCBI Taxonomy" id="471874"/>
    <lineage>
        <taxon>Bacteria</taxon>
        <taxon>Pseudomonadati</taxon>
        <taxon>Pseudomonadota</taxon>
        <taxon>Gammaproteobacteria</taxon>
        <taxon>Enterobacterales</taxon>
        <taxon>Morganellaceae</taxon>
        <taxon>Providencia</taxon>
    </lineage>
</organism>
<dbReference type="InterPro" id="IPR045324">
    <property type="entry name" value="Small_multidrug_res"/>
</dbReference>
<dbReference type="GO" id="GO:0022857">
    <property type="term" value="F:transmembrane transporter activity"/>
    <property type="evidence" value="ECO:0007669"/>
    <property type="project" value="InterPro"/>
</dbReference>
<evidence type="ECO:0000313" key="12">
    <source>
        <dbReference type="EMBL" id="EDU60882.1"/>
    </source>
</evidence>
<reference evidence="13" key="1">
    <citation type="submission" date="2008-04" db="EMBL/GenBank/DDBJ databases">
        <title>Draft genome sequence of Providencia stuartii (ATCC 25827).</title>
        <authorList>
            <person name="Sudarsanam P."/>
            <person name="Ley R."/>
            <person name="Guruge J."/>
            <person name="Turnbaugh P.J."/>
            <person name="Mahowald M."/>
            <person name="Liep D."/>
            <person name="Gordon J."/>
        </authorList>
    </citation>
    <scope>NUCLEOTIDE SEQUENCE [LARGE SCALE GENOMIC DNA]</scope>
    <source>
        <strain evidence="13">ATCC 25827</strain>
    </source>
</reference>
<feature type="transmembrane region" description="Helical" evidence="11">
    <location>
        <begin position="12"/>
        <end position="31"/>
    </location>
</feature>
<comment type="similarity">
    <text evidence="8">Belongs to the drug/metabolite transporter (DMT) superfamily. Small multidrug resistance (SMR) (TC 2.A.7.1) family. Gdx/SugE subfamily.</text>
</comment>
<dbReference type="GO" id="GO:1990961">
    <property type="term" value="P:xenobiotic detoxification by transmembrane export across the plasma membrane"/>
    <property type="evidence" value="ECO:0007669"/>
    <property type="project" value="UniProtKB-ARBA"/>
</dbReference>
<evidence type="ECO:0000256" key="5">
    <source>
        <dbReference type="ARBA" id="ARBA00022989"/>
    </source>
</evidence>
<accession>A0AA86Z2L8</accession>
<name>A0AA86Z2L8_PROST</name>
<keyword evidence="6 11" id="KW-0472">Membrane</keyword>
<proteinExistence type="inferred from homology"/>
<dbReference type="NCBIfam" id="NF008512">
    <property type="entry name" value="PRK11431.1"/>
    <property type="match status" value="1"/>
</dbReference>
<comment type="function">
    <text evidence="7">Guanidinium ion exporter. Couples guanidinium export to the proton motive force, exchanging one guanidinium ion for two protons.</text>
</comment>
<feature type="transmembrane region" description="Helical" evidence="11">
    <location>
        <begin position="43"/>
        <end position="62"/>
    </location>
</feature>
<keyword evidence="4 10" id="KW-0812">Transmembrane</keyword>
<dbReference type="Gene3D" id="1.10.3730.20">
    <property type="match status" value="1"/>
</dbReference>
<keyword evidence="2" id="KW-0813">Transport</keyword>
<dbReference type="InterPro" id="IPR000390">
    <property type="entry name" value="Small_drug/metabolite_transptr"/>
</dbReference>
<sequence length="116" mass="12164">MGTTPVTFGRKAMAWIILLFAGLLEVVWAVGLKYTHGFTRLTPSIITIVAIIASMGLLAYAMRDLPAGTAYAIWTGIGAVGTAIVGIIFLGESANIFRLLSLGLIIIGLIGLKVSS</sequence>
<dbReference type="InterPro" id="IPR037185">
    <property type="entry name" value="EmrE-like"/>
</dbReference>
<gene>
    <name evidence="12" type="ORF">PROSTU_01419</name>
</gene>
<comment type="subcellular location">
    <subcellularLocation>
        <location evidence="1 10">Cell membrane</location>
        <topology evidence="1 10">Multi-pass membrane protein</topology>
    </subcellularLocation>
</comment>
<evidence type="ECO:0000256" key="1">
    <source>
        <dbReference type="ARBA" id="ARBA00004651"/>
    </source>
</evidence>
<keyword evidence="5 11" id="KW-1133">Transmembrane helix</keyword>
<dbReference type="PANTHER" id="PTHR30561">
    <property type="entry name" value="SMR FAMILY PROTON-DEPENDENT DRUG EFFLUX TRANSPORTER SUGE"/>
    <property type="match status" value="1"/>
</dbReference>
<dbReference type="PANTHER" id="PTHR30561:SF0">
    <property type="entry name" value="GUANIDINIUM EXPORTER"/>
    <property type="match status" value="1"/>
</dbReference>
<feature type="transmembrane region" description="Helical" evidence="11">
    <location>
        <begin position="69"/>
        <end position="90"/>
    </location>
</feature>
<evidence type="ECO:0000256" key="8">
    <source>
        <dbReference type="ARBA" id="ARBA00038151"/>
    </source>
</evidence>
<evidence type="ECO:0000313" key="13">
    <source>
        <dbReference type="Proteomes" id="UP000004506"/>
    </source>
</evidence>
<reference evidence="13" key="2">
    <citation type="submission" date="2008-04" db="EMBL/GenBank/DDBJ databases">
        <title>Draft genome sequence of Providencia stuartii(ATCC 25827).</title>
        <authorList>
            <person name="Sudarsanam P."/>
            <person name="Ley R."/>
            <person name="Guruge J."/>
            <person name="Turnbaugh P.J."/>
            <person name="Mahowald M."/>
            <person name="Liep D."/>
            <person name="Gordon J."/>
        </authorList>
    </citation>
    <scope>NUCLEOTIDE SEQUENCE [LARGE SCALE GENOMIC DNA]</scope>
    <source>
        <strain evidence="13">ATCC 25827</strain>
    </source>
</reference>
<evidence type="ECO:0000256" key="6">
    <source>
        <dbReference type="ARBA" id="ARBA00023136"/>
    </source>
</evidence>
<evidence type="ECO:0000256" key="3">
    <source>
        <dbReference type="ARBA" id="ARBA00022475"/>
    </source>
</evidence>
<feature type="transmembrane region" description="Helical" evidence="11">
    <location>
        <begin position="96"/>
        <end position="114"/>
    </location>
</feature>
<evidence type="ECO:0000256" key="11">
    <source>
        <dbReference type="SAM" id="Phobius"/>
    </source>
</evidence>
<comment type="caution">
    <text evidence="12">The sequence shown here is derived from an EMBL/GenBank/DDBJ whole genome shotgun (WGS) entry which is preliminary data.</text>
</comment>
<dbReference type="AlphaFoldDB" id="A0AA86Z2L8"/>
<dbReference type="FunFam" id="1.10.3730.20:FF:000001">
    <property type="entry name" value="Quaternary ammonium compound resistance transporter SugE"/>
    <property type="match status" value="1"/>
</dbReference>